<dbReference type="PRINTS" id="PR00022">
    <property type="entry name" value="SOMATOMEDINB"/>
</dbReference>
<keyword evidence="7 15" id="KW-0479">Metal-binding</keyword>
<keyword evidence="9 15" id="KW-0255">Endonuclease</keyword>
<keyword evidence="13 15" id="KW-0464">Manganese</keyword>
<evidence type="ECO:0000256" key="7">
    <source>
        <dbReference type="ARBA" id="ARBA00022723"/>
    </source>
</evidence>
<proteinExistence type="inferred from homology"/>
<evidence type="ECO:0000256" key="15">
    <source>
        <dbReference type="RuleBase" id="RU367085"/>
    </source>
</evidence>
<evidence type="ECO:0000256" key="8">
    <source>
        <dbReference type="ARBA" id="ARBA00022737"/>
    </source>
</evidence>
<keyword evidence="8" id="KW-0677">Repeat</keyword>
<evidence type="ECO:0000313" key="19">
    <source>
        <dbReference type="Proteomes" id="UP000675881"/>
    </source>
</evidence>
<keyword evidence="10 15" id="KW-0378">Hydrolase</keyword>
<feature type="domain" description="SMB" evidence="16">
    <location>
        <begin position="371"/>
        <end position="413"/>
    </location>
</feature>
<keyword evidence="11 15" id="KW-0694">RNA-binding</keyword>
<dbReference type="AlphaFoldDB" id="A0A7R8CXY6"/>
<evidence type="ECO:0000256" key="14">
    <source>
        <dbReference type="ARBA" id="ARBA00023239"/>
    </source>
</evidence>
<keyword evidence="6 15" id="KW-0540">Nuclease</keyword>
<dbReference type="SUPFAM" id="SSF142877">
    <property type="entry name" value="EndoU-like"/>
    <property type="match status" value="1"/>
</dbReference>
<evidence type="ECO:0000259" key="16">
    <source>
        <dbReference type="PROSITE" id="PS50958"/>
    </source>
</evidence>
<keyword evidence="5" id="KW-0964">Secreted</keyword>
<evidence type="ECO:0000256" key="13">
    <source>
        <dbReference type="ARBA" id="ARBA00023211"/>
    </source>
</evidence>
<evidence type="ECO:0000256" key="10">
    <source>
        <dbReference type="ARBA" id="ARBA00022801"/>
    </source>
</evidence>
<feature type="domain" description="SMB" evidence="16">
    <location>
        <begin position="325"/>
        <end position="368"/>
    </location>
</feature>
<evidence type="ECO:0000313" key="18">
    <source>
        <dbReference type="EMBL" id="CAF2937058.1"/>
    </source>
</evidence>
<dbReference type="GO" id="GO:0006955">
    <property type="term" value="P:immune response"/>
    <property type="evidence" value="ECO:0007669"/>
    <property type="project" value="InterPro"/>
</dbReference>
<sequence length="624" mass="68991">MHSNHLGYLRRMSWRTFLLLTLLTAGSTSCKTGKKKGGSTTTASTTSTTQAPVIKSCEGKCFEAFKSEDPCQCNDRCKSRGNCCDDYESLCSAQTQSTVSKSVVSGASCLGKCNQPFNIKNSCQCNSNCNNFSNCCSDFDALCKKSKSSTKRPSKATVESTKSCVGKCNERFNTENACQCNANCNKFNNCCSDFNSTCIASTTRTKFVIKSTIRPQNEGSCSGKCHHAFSFQTPCQCNYGCEKYNNCCSDYGKLCSALPPPKTTPKRKPGKATSKSCVGKCNQAFKNGEECQCNSNCNNFKNCCTDFNSTCLAGTHLNNNPGSSLIKSCRSKCNELVHSRDSCQCNPTCEKFNNCCPDYVAECKSKIPSPVTKSCVRRCNTKFEPGDVCQCNPNCHQFDNCCPDYDAICENPIIHTDNVVTDNELKEISELLLTSDINNAGRSININSQERKHGCNKQDVAPRRLFTNNYDPNTFRNTLNELWFGIYDRDGDSRVRTLGSSGFEHVFVGELKNNEVGGFHHWVYFVKEEQKGNVEYLGKRGEISLGQYGKGFTGSFLWKNQVKCTGSMTVGTSPELDMALYTICALSRPNVDCKMTLHGKKVTIRAFEFSYRGRTHIGTAFSQL</sequence>
<dbReference type="GO" id="GO:0016787">
    <property type="term" value="F:hydrolase activity"/>
    <property type="evidence" value="ECO:0007669"/>
    <property type="project" value="UniProtKB-KW"/>
</dbReference>
<dbReference type="SMART" id="SM00201">
    <property type="entry name" value="SO"/>
    <property type="match status" value="7"/>
</dbReference>
<feature type="signal peptide" evidence="15">
    <location>
        <begin position="1"/>
        <end position="30"/>
    </location>
</feature>
<name>A0A7R8CXY6_LEPSM</name>
<comment type="cofactor">
    <cofactor evidence="1 15">
        <name>Mn(2+)</name>
        <dbReference type="ChEBI" id="CHEBI:29035"/>
    </cofactor>
</comment>
<dbReference type="InterPro" id="IPR036024">
    <property type="entry name" value="Somatomedin_B-like_dom_sf"/>
</dbReference>
<keyword evidence="14" id="KW-0456">Lyase</keyword>
<dbReference type="InterPro" id="IPR039787">
    <property type="entry name" value="ENDOU"/>
</dbReference>
<evidence type="ECO:0000259" key="17">
    <source>
        <dbReference type="PROSITE" id="PS51959"/>
    </source>
</evidence>
<dbReference type="GO" id="GO:0005044">
    <property type="term" value="F:scavenger receptor activity"/>
    <property type="evidence" value="ECO:0007669"/>
    <property type="project" value="InterPro"/>
</dbReference>
<dbReference type="GO" id="GO:0004521">
    <property type="term" value="F:RNA endonuclease activity"/>
    <property type="evidence" value="ECO:0007669"/>
    <property type="project" value="UniProtKB-UniRule"/>
</dbReference>
<dbReference type="GO" id="GO:0046872">
    <property type="term" value="F:metal ion binding"/>
    <property type="evidence" value="ECO:0007669"/>
    <property type="project" value="UniProtKB-UniRule"/>
</dbReference>
<dbReference type="Pfam" id="PF09412">
    <property type="entry name" value="XendoU"/>
    <property type="match status" value="1"/>
</dbReference>
<dbReference type="GO" id="GO:0016829">
    <property type="term" value="F:lyase activity"/>
    <property type="evidence" value="ECO:0007669"/>
    <property type="project" value="UniProtKB-KW"/>
</dbReference>
<gene>
    <name evidence="18" type="ORF">LSAA_9773</name>
</gene>
<evidence type="ECO:0000256" key="3">
    <source>
        <dbReference type="ARBA" id="ARBA00010168"/>
    </source>
</evidence>
<feature type="domain" description="SMB" evidence="16">
    <location>
        <begin position="217"/>
        <end position="260"/>
    </location>
</feature>
<dbReference type="InterPro" id="IPR020436">
    <property type="entry name" value="SMB_chordata"/>
</dbReference>
<comment type="similarity">
    <text evidence="3 15">Belongs to the ENDOU family.</text>
</comment>
<dbReference type="GO" id="GO:0003723">
    <property type="term" value="F:RNA binding"/>
    <property type="evidence" value="ECO:0007669"/>
    <property type="project" value="UniProtKB-UniRule"/>
</dbReference>
<dbReference type="PROSITE" id="PS50958">
    <property type="entry name" value="SMB_2"/>
    <property type="match status" value="7"/>
</dbReference>
<evidence type="ECO:0000256" key="11">
    <source>
        <dbReference type="ARBA" id="ARBA00022884"/>
    </source>
</evidence>
<comment type="subunit">
    <text evidence="4 15">Monomer.</text>
</comment>
<feature type="domain" description="EndoU" evidence="17">
    <location>
        <begin position="455"/>
        <end position="624"/>
    </location>
</feature>
<feature type="domain" description="SMB" evidence="16">
    <location>
        <begin position="160"/>
        <end position="203"/>
    </location>
</feature>
<dbReference type="SUPFAM" id="SSF90188">
    <property type="entry name" value="Somatomedin B domain"/>
    <property type="match status" value="7"/>
</dbReference>
<keyword evidence="15" id="KW-0732">Signal</keyword>
<dbReference type="Proteomes" id="UP000675881">
    <property type="component" value="Chromosome 5"/>
</dbReference>
<dbReference type="PANTHER" id="PTHR12439">
    <property type="entry name" value="PLACENTAL PROTEIN 11-RELATED"/>
    <property type="match status" value="1"/>
</dbReference>
<organism evidence="18 19">
    <name type="scientific">Lepeophtheirus salmonis</name>
    <name type="common">Salmon louse</name>
    <name type="synonym">Caligus salmonis</name>
    <dbReference type="NCBI Taxonomy" id="72036"/>
    <lineage>
        <taxon>Eukaryota</taxon>
        <taxon>Metazoa</taxon>
        <taxon>Ecdysozoa</taxon>
        <taxon>Arthropoda</taxon>
        <taxon>Crustacea</taxon>
        <taxon>Multicrustacea</taxon>
        <taxon>Hexanauplia</taxon>
        <taxon>Copepoda</taxon>
        <taxon>Siphonostomatoida</taxon>
        <taxon>Caligidae</taxon>
        <taxon>Lepeophtheirus</taxon>
    </lineage>
</organism>
<dbReference type="PANTHER" id="PTHR12439:SF42">
    <property type="entry name" value="ENDORIBONUCLEASE-RELATED"/>
    <property type="match status" value="1"/>
</dbReference>
<dbReference type="OrthoDB" id="430326at2759"/>
<dbReference type="Pfam" id="PF01033">
    <property type="entry name" value="Somatomedin_B"/>
    <property type="match status" value="7"/>
</dbReference>
<evidence type="ECO:0000256" key="9">
    <source>
        <dbReference type="ARBA" id="ARBA00022759"/>
    </source>
</evidence>
<dbReference type="InterPro" id="IPR037227">
    <property type="entry name" value="EndoU-like"/>
</dbReference>
<dbReference type="Gene3D" id="4.10.410.20">
    <property type="match status" value="7"/>
</dbReference>
<feature type="domain" description="SMB" evidence="16">
    <location>
        <begin position="105"/>
        <end position="149"/>
    </location>
</feature>
<dbReference type="CDD" id="cd21159">
    <property type="entry name" value="XendoU"/>
    <property type="match status" value="1"/>
</dbReference>
<protein>
    <submittedName>
        <fullName evidence="18">ENDOU</fullName>
        <ecNumber evidence="18">3.1.-.-</ecNumber>
    </submittedName>
</protein>
<dbReference type="InterPro" id="IPR001212">
    <property type="entry name" value="Somatomedin_B_dom"/>
</dbReference>
<dbReference type="GO" id="GO:0030247">
    <property type="term" value="F:polysaccharide binding"/>
    <property type="evidence" value="ECO:0007669"/>
    <property type="project" value="InterPro"/>
</dbReference>
<feature type="chain" id="PRO_5043088648" evidence="15">
    <location>
        <begin position="31"/>
        <end position="624"/>
    </location>
</feature>
<accession>A0A7R8CXY6</accession>
<comment type="subcellular location">
    <subcellularLocation>
        <location evidence="2">Secreted</location>
    </subcellularLocation>
</comment>
<evidence type="ECO:0000256" key="5">
    <source>
        <dbReference type="ARBA" id="ARBA00022525"/>
    </source>
</evidence>
<dbReference type="EC" id="3.1.-.-" evidence="18"/>
<dbReference type="GO" id="GO:0005576">
    <property type="term" value="C:extracellular region"/>
    <property type="evidence" value="ECO:0007669"/>
    <property type="project" value="UniProtKB-SubCell"/>
</dbReference>
<dbReference type="PROSITE" id="PS51959">
    <property type="entry name" value="ENDOU"/>
    <property type="match status" value="1"/>
</dbReference>
<keyword evidence="19" id="KW-1185">Reference proteome</keyword>
<feature type="domain" description="SMB" evidence="16">
    <location>
        <begin position="273"/>
        <end position="315"/>
    </location>
</feature>
<dbReference type="PROSITE" id="PS00524">
    <property type="entry name" value="SMB_1"/>
    <property type="match status" value="7"/>
</dbReference>
<evidence type="ECO:0000256" key="12">
    <source>
        <dbReference type="ARBA" id="ARBA00023157"/>
    </source>
</evidence>
<evidence type="ECO:0000256" key="6">
    <source>
        <dbReference type="ARBA" id="ARBA00022722"/>
    </source>
</evidence>
<reference evidence="18" key="1">
    <citation type="submission" date="2021-02" db="EMBL/GenBank/DDBJ databases">
        <authorList>
            <person name="Bekaert M."/>
        </authorList>
    </citation>
    <scope>NUCLEOTIDE SEQUENCE</scope>
    <source>
        <strain evidence="18">IoA-00</strain>
    </source>
</reference>
<evidence type="ECO:0000256" key="1">
    <source>
        <dbReference type="ARBA" id="ARBA00001936"/>
    </source>
</evidence>
<dbReference type="InterPro" id="IPR018998">
    <property type="entry name" value="EndoU_C"/>
</dbReference>
<feature type="domain" description="SMB" evidence="16">
    <location>
        <begin position="53"/>
        <end position="96"/>
    </location>
</feature>
<keyword evidence="12" id="KW-1015">Disulfide bond</keyword>
<evidence type="ECO:0000256" key="4">
    <source>
        <dbReference type="ARBA" id="ARBA00011245"/>
    </source>
</evidence>
<dbReference type="EMBL" id="HG994584">
    <property type="protein sequence ID" value="CAF2937058.1"/>
    <property type="molecule type" value="Genomic_DNA"/>
</dbReference>
<evidence type="ECO:0000256" key="2">
    <source>
        <dbReference type="ARBA" id="ARBA00004613"/>
    </source>
</evidence>